<evidence type="ECO:0000313" key="2">
    <source>
        <dbReference type="EMBL" id="MED3561221.1"/>
    </source>
</evidence>
<dbReference type="InterPro" id="IPR027393">
    <property type="entry name" value="Virus_scaffolding_prot_C"/>
</dbReference>
<dbReference type="Gene3D" id="4.10.810.10">
    <property type="entry name" value="Virus Scaffolding Protein, Chain A"/>
    <property type="match status" value="1"/>
</dbReference>
<gene>
    <name evidence="2" type="ORF">P4447_01450</name>
</gene>
<accession>A0ABU6N6Y8</accession>
<organism evidence="2 3">
    <name type="scientific">Bacillus xiapuensis</name>
    <dbReference type="NCBI Taxonomy" id="2014075"/>
    <lineage>
        <taxon>Bacteria</taxon>
        <taxon>Bacillati</taxon>
        <taxon>Bacillota</taxon>
        <taxon>Bacilli</taxon>
        <taxon>Bacillales</taxon>
        <taxon>Bacillaceae</taxon>
        <taxon>Bacillus</taxon>
    </lineage>
</organism>
<protein>
    <recommendedName>
        <fullName evidence="1">IDEAL domain-containing protein</fullName>
    </recommendedName>
</protein>
<name>A0ABU6N6Y8_9BACI</name>
<evidence type="ECO:0000313" key="3">
    <source>
        <dbReference type="Proteomes" id="UP001330749"/>
    </source>
</evidence>
<dbReference type="RefSeq" id="WP_327966065.1">
    <property type="nucleotide sequence ID" value="NZ_JARMQG010000010.1"/>
</dbReference>
<dbReference type="EMBL" id="JARMQG010000010">
    <property type="protein sequence ID" value="MED3561221.1"/>
    <property type="molecule type" value="Genomic_DNA"/>
</dbReference>
<evidence type="ECO:0000259" key="1">
    <source>
        <dbReference type="Pfam" id="PF08858"/>
    </source>
</evidence>
<dbReference type="Proteomes" id="UP001330749">
    <property type="component" value="Unassembled WGS sequence"/>
</dbReference>
<reference evidence="2 3" key="1">
    <citation type="submission" date="2023-03" db="EMBL/GenBank/DDBJ databases">
        <title>Bacillus Genome Sequencing.</title>
        <authorList>
            <person name="Dunlap C."/>
        </authorList>
    </citation>
    <scope>NUCLEOTIDE SEQUENCE [LARGE SCALE GENOMIC DNA]</scope>
    <source>
        <strain evidence="2 3">B-14544</strain>
    </source>
</reference>
<dbReference type="Pfam" id="PF08858">
    <property type="entry name" value="IDEAL"/>
    <property type="match status" value="1"/>
</dbReference>
<feature type="domain" description="IDEAL" evidence="1">
    <location>
        <begin position="62"/>
        <end position="89"/>
    </location>
</feature>
<sequence>MKKLVCKDCGNAEFYVVHFNETQCKKCGLHVTHPSQYRREETQQRKEHLYLEIKRRAEAISKISLLKRKIDQCLDARDQEGFKKFTCELRVCQHFLKTGRSNAKIRSKDKV</sequence>
<comment type="caution">
    <text evidence="2">The sequence shown here is derived from an EMBL/GenBank/DDBJ whole genome shotgun (WGS) entry which is preliminary data.</text>
</comment>
<dbReference type="InterPro" id="IPR014957">
    <property type="entry name" value="IDEAL_dom"/>
</dbReference>
<keyword evidence="3" id="KW-1185">Reference proteome</keyword>
<proteinExistence type="predicted"/>